<dbReference type="SUPFAM" id="SSF50129">
    <property type="entry name" value="GroES-like"/>
    <property type="match status" value="1"/>
</dbReference>
<dbReference type="InterPro" id="IPR052585">
    <property type="entry name" value="Lipid_raft_assoc_Zn_ADH"/>
</dbReference>
<dbReference type="PANTHER" id="PTHR43482">
    <property type="entry name" value="PROTEIN AST1-RELATED"/>
    <property type="match status" value="1"/>
</dbReference>
<dbReference type="InterPro" id="IPR013154">
    <property type="entry name" value="ADH-like_N"/>
</dbReference>
<accession>A0ABQ0KY30</accession>
<dbReference type="PANTHER" id="PTHR43482:SF2">
    <property type="entry name" value="ZINC-BINDING DEHYDROGENASE FAMILY, PUTATIVE (AFU_ORTHOLOGUE AFUA_3G15030)-RELATED"/>
    <property type="match status" value="1"/>
</dbReference>
<dbReference type="Proteomes" id="UP000815677">
    <property type="component" value="Unassembled WGS sequence"/>
</dbReference>
<proteinExistence type="predicted"/>
<evidence type="ECO:0000259" key="1">
    <source>
        <dbReference type="SMART" id="SM00829"/>
    </source>
</evidence>
<organism evidence="2 3">
    <name type="scientific">Mycena chlorophos</name>
    <name type="common">Agaric fungus</name>
    <name type="synonym">Agaricus chlorophos</name>
    <dbReference type="NCBI Taxonomy" id="658473"/>
    <lineage>
        <taxon>Eukaryota</taxon>
        <taxon>Fungi</taxon>
        <taxon>Dikarya</taxon>
        <taxon>Basidiomycota</taxon>
        <taxon>Agaricomycotina</taxon>
        <taxon>Agaricomycetes</taxon>
        <taxon>Agaricomycetidae</taxon>
        <taxon>Agaricales</taxon>
        <taxon>Marasmiineae</taxon>
        <taxon>Mycenaceae</taxon>
        <taxon>Mycena</taxon>
    </lineage>
</organism>
<feature type="domain" description="Enoyl reductase (ER)" evidence="1">
    <location>
        <begin position="15"/>
        <end position="289"/>
    </location>
</feature>
<dbReference type="Gene3D" id="3.40.50.720">
    <property type="entry name" value="NAD(P)-binding Rossmann-like Domain"/>
    <property type="match status" value="1"/>
</dbReference>
<dbReference type="InterPro" id="IPR020843">
    <property type="entry name" value="ER"/>
</dbReference>
<name>A0ABQ0KY30_MYCCL</name>
<dbReference type="EMBL" id="DF839342">
    <property type="protein sequence ID" value="GAT43831.1"/>
    <property type="molecule type" value="Genomic_DNA"/>
</dbReference>
<dbReference type="Pfam" id="PF08240">
    <property type="entry name" value="ADH_N"/>
    <property type="match status" value="1"/>
</dbReference>
<sequence>MSAQIQVVLVISTPKAPLSVESVPIPAPGKGEVLVKIMSVGLNPMDPMRHAMDFSMPPYPAVLGSDIAGIIEQVGEGVEEFKTGDEVFFQALGGGYQQYTIASETILIRKPKNVSFDSVATMPITFTTSCMGLYAPAPIGLAVNPTFSWDKPRAGKSALVIGAGTSTGQFAIQLLKFAGFSTIVAYAAEKHTEYLASIGATLVVDRALADLRTHPALVSLAGTFDVVFDAVLVNLGETPSPGDGPLPIDIAYDLVKPNGGLVTVSGGAGLSARKAAAKTSRRHSGRIPLRRIILSSAR</sequence>
<dbReference type="Gene3D" id="3.90.180.10">
    <property type="entry name" value="Medium-chain alcohol dehydrogenases, catalytic domain"/>
    <property type="match status" value="1"/>
</dbReference>
<dbReference type="InterPro" id="IPR036291">
    <property type="entry name" value="NAD(P)-bd_dom_sf"/>
</dbReference>
<protein>
    <submittedName>
        <fullName evidence="2">GroES-like protein</fullName>
    </submittedName>
</protein>
<gene>
    <name evidence="2" type="ORF">MCHLO_01498</name>
</gene>
<evidence type="ECO:0000313" key="3">
    <source>
        <dbReference type="Proteomes" id="UP000815677"/>
    </source>
</evidence>
<reference evidence="2" key="1">
    <citation type="submission" date="2014-09" db="EMBL/GenBank/DDBJ databases">
        <title>Genome sequence of the luminous mushroom Mycena chlorophos for searching fungal bioluminescence genes.</title>
        <authorList>
            <person name="Tanaka Y."/>
            <person name="Kasuga D."/>
            <person name="Oba Y."/>
            <person name="Hase S."/>
            <person name="Sato K."/>
            <person name="Oba Y."/>
            <person name="Sakakibara Y."/>
        </authorList>
    </citation>
    <scope>NUCLEOTIDE SEQUENCE</scope>
</reference>
<evidence type="ECO:0000313" key="2">
    <source>
        <dbReference type="EMBL" id="GAT43831.1"/>
    </source>
</evidence>
<keyword evidence="3" id="KW-1185">Reference proteome</keyword>
<dbReference type="SUPFAM" id="SSF51735">
    <property type="entry name" value="NAD(P)-binding Rossmann-fold domains"/>
    <property type="match status" value="1"/>
</dbReference>
<dbReference type="SMART" id="SM00829">
    <property type="entry name" value="PKS_ER"/>
    <property type="match status" value="1"/>
</dbReference>
<dbReference type="InterPro" id="IPR011032">
    <property type="entry name" value="GroES-like_sf"/>
</dbReference>